<dbReference type="GeneTree" id="ENSGT00940000164675"/>
<dbReference type="InterPro" id="IPR036291">
    <property type="entry name" value="NAD(P)-bd_dom_sf"/>
</dbReference>
<dbReference type="AlphaFoldDB" id="L7N0R4"/>
<dbReference type="GO" id="GO:0016491">
    <property type="term" value="F:oxidoreductase activity"/>
    <property type="evidence" value="ECO:0007669"/>
    <property type="project" value="UniProtKB-KW"/>
</dbReference>
<dbReference type="Pfam" id="PF13561">
    <property type="entry name" value="adh_short_C2"/>
    <property type="match status" value="1"/>
</dbReference>
<dbReference type="EMBL" id="EAAA01002668">
    <property type="status" value="NOT_ANNOTATED_CDS"/>
    <property type="molecule type" value="Genomic_DNA"/>
</dbReference>
<dbReference type="Ensembl" id="ENSCINT00000007043.3">
    <property type="protein sequence ID" value="ENSCINP00000007043.3"/>
    <property type="gene ID" value="ENSCING00000003440.3"/>
</dbReference>
<dbReference type="STRING" id="7719.ENSCINP00000007043"/>
<organism evidence="2 3">
    <name type="scientific">Ciona intestinalis</name>
    <name type="common">Transparent sea squirt</name>
    <name type="synonym">Ascidia intestinalis</name>
    <dbReference type="NCBI Taxonomy" id="7719"/>
    <lineage>
        <taxon>Eukaryota</taxon>
        <taxon>Metazoa</taxon>
        <taxon>Chordata</taxon>
        <taxon>Tunicata</taxon>
        <taxon>Ascidiacea</taxon>
        <taxon>Phlebobranchia</taxon>
        <taxon>Cionidae</taxon>
        <taxon>Ciona</taxon>
    </lineage>
</organism>
<dbReference type="PRINTS" id="PR00080">
    <property type="entry name" value="SDRFAMILY"/>
</dbReference>
<reference evidence="2" key="2">
    <citation type="journal article" date="2008" name="Genome Biol.">
        <title>Improved genome assembly and evidence-based global gene model set for the chordate Ciona intestinalis: new insight into intron and operon populations.</title>
        <authorList>
            <person name="Satou Y."/>
            <person name="Mineta K."/>
            <person name="Ogasawara M."/>
            <person name="Sasakura Y."/>
            <person name="Shoguchi E."/>
            <person name="Ueno K."/>
            <person name="Yamada L."/>
            <person name="Matsumoto J."/>
            <person name="Wasserscheid J."/>
            <person name="Dewar K."/>
            <person name="Wiley G.B."/>
            <person name="Macmil S.L."/>
            <person name="Roe B.A."/>
            <person name="Zeller R.W."/>
            <person name="Hastings K.E."/>
            <person name="Lemaire P."/>
            <person name="Lindquist E."/>
            <person name="Endo T."/>
            <person name="Hotta K."/>
            <person name="Inaba K."/>
        </authorList>
    </citation>
    <scope>NUCLEOTIDE SEQUENCE [LARGE SCALE GENOMIC DNA]</scope>
    <source>
        <strain evidence="2">wild type</strain>
    </source>
</reference>
<accession>L7N0R4</accession>
<name>L7N0R4_CIOIN</name>
<proteinExistence type="predicted"/>
<dbReference type="PANTHER" id="PTHR43975:SF2">
    <property type="entry name" value="EG:BACR7A4.14 PROTEIN-RELATED"/>
    <property type="match status" value="1"/>
</dbReference>
<evidence type="ECO:0000313" key="2">
    <source>
        <dbReference type="Ensembl" id="ENSCINP00000007043.3"/>
    </source>
</evidence>
<dbReference type="PROSITE" id="PS00061">
    <property type="entry name" value="ADH_SHORT"/>
    <property type="match status" value="1"/>
</dbReference>
<evidence type="ECO:0000256" key="1">
    <source>
        <dbReference type="ARBA" id="ARBA00023002"/>
    </source>
</evidence>
<dbReference type="HOGENOM" id="CLU_010194_1_0_1"/>
<reference evidence="3" key="1">
    <citation type="journal article" date="2002" name="Science">
        <title>The draft genome of Ciona intestinalis: insights into chordate and vertebrate origins.</title>
        <authorList>
            <person name="Dehal P."/>
            <person name="Satou Y."/>
            <person name="Campbell R.K."/>
            <person name="Chapman J."/>
            <person name="Degnan B."/>
            <person name="De Tomaso A."/>
            <person name="Davidson B."/>
            <person name="Di Gregorio A."/>
            <person name="Gelpke M."/>
            <person name="Goodstein D.M."/>
            <person name="Harafuji N."/>
            <person name="Hastings K.E."/>
            <person name="Ho I."/>
            <person name="Hotta K."/>
            <person name="Huang W."/>
            <person name="Kawashima T."/>
            <person name="Lemaire P."/>
            <person name="Martinez D."/>
            <person name="Meinertzhagen I.A."/>
            <person name="Necula S."/>
            <person name="Nonaka M."/>
            <person name="Putnam N."/>
            <person name="Rash S."/>
            <person name="Saiga H."/>
            <person name="Satake M."/>
            <person name="Terry A."/>
            <person name="Yamada L."/>
            <person name="Wang H.G."/>
            <person name="Awazu S."/>
            <person name="Azumi K."/>
            <person name="Boore J."/>
            <person name="Branno M."/>
            <person name="Chin-Bow S."/>
            <person name="DeSantis R."/>
            <person name="Doyle S."/>
            <person name="Francino P."/>
            <person name="Keys D.N."/>
            <person name="Haga S."/>
            <person name="Hayashi H."/>
            <person name="Hino K."/>
            <person name="Imai K.S."/>
            <person name="Inaba K."/>
            <person name="Kano S."/>
            <person name="Kobayashi K."/>
            <person name="Kobayashi M."/>
            <person name="Lee B.I."/>
            <person name="Makabe K.W."/>
            <person name="Manohar C."/>
            <person name="Matassi G."/>
            <person name="Medina M."/>
            <person name="Mochizuki Y."/>
            <person name="Mount S."/>
            <person name="Morishita T."/>
            <person name="Miura S."/>
            <person name="Nakayama A."/>
            <person name="Nishizaka S."/>
            <person name="Nomoto H."/>
            <person name="Ohta F."/>
            <person name="Oishi K."/>
            <person name="Rigoutsos I."/>
            <person name="Sano M."/>
            <person name="Sasaki A."/>
            <person name="Sasakura Y."/>
            <person name="Shoguchi E."/>
            <person name="Shin-i T."/>
            <person name="Spagnuolo A."/>
            <person name="Stainier D."/>
            <person name="Suzuki M.M."/>
            <person name="Tassy O."/>
            <person name="Takatori N."/>
            <person name="Tokuoka M."/>
            <person name="Yagi K."/>
            <person name="Yoshizaki F."/>
            <person name="Wada S."/>
            <person name="Zhang C."/>
            <person name="Hyatt P.D."/>
            <person name="Larimer F."/>
            <person name="Detter C."/>
            <person name="Doggett N."/>
            <person name="Glavina T."/>
            <person name="Hawkins T."/>
            <person name="Richardson P."/>
            <person name="Lucas S."/>
            <person name="Kohara Y."/>
            <person name="Levine M."/>
            <person name="Satoh N."/>
            <person name="Rokhsar D.S."/>
        </authorList>
    </citation>
    <scope>NUCLEOTIDE SEQUENCE [LARGE SCALE GENOMIC DNA]</scope>
</reference>
<evidence type="ECO:0000313" key="3">
    <source>
        <dbReference type="Proteomes" id="UP000008144"/>
    </source>
</evidence>
<dbReference type="Gene3D" id="3.40.50.720">
    <property type="entry name" value="NAD(P)-binding Rossmann-like Domain"/>
    <property type="match status" value="1"/>
</dbReference>
<dbReference type="Proteomes" id="UP000008144">
    <property type="component" value="Chromosome 8"/>
</dbReference>
<keyword evidence="1" id="KW-0560">Oxidoreductase</keyword>
<keyword evidence="3" id="KW-1185">Reference proteome</keyword>
<dbReference type="PANTHER" id="PTHR43975">
    <property type="entry name" value="ZGC:101858"/>
    <property type="match status" value="1"/>
</dbReference>
<dbReference type="OMA" id="AGVIHMS"/>
<sequence>AEITLEDLNTTKTPVIENQFKTYEINKPPKHKILCKMDATKRVVLITGSATGIGAGTAKGFAKEGASLCITGLPSQKDELAEVAKVCKENGSPHVLEVAADLRKQEDMDLLMNETIKTFGQLDVLVNNAGIQVYGDIEQQYTSEEFDNVFSVNVKAPIYLTKLAKPHLSKTKGNIVNLCSVVRNWYLPKFIVYGMSKAAIEYLTKTTAADFAEIGVRCNAACPGMVLETDILVNVLPEEVQQQFREDCSTKLRGRTTTKSEVSDLIGFLASDKATMITGELITIDGGKMLSLTA</sequence>
<dbReference type="FunFam" id="3.40.50.720:FF:000084">
    <property type="entry name" value="Short-chain dehydrogenase reductase"/>
    <property type="match status" value="1"/>
</dbReference>
<dbReference type="PRINTS" id="PR00081">
    <property type="entry name" value="GDHRDH"/>
</dbReference>
<protein>
    <submittedName>
        <fullName evidence="2">Uncharacterized protein</fullName>
    </submittedName>
</protein>
<dbReference type="InterPro" id="IPR020904">
    <property type="entry name" value="Sc_DH/Rdtase_CS"/>
</dbReference>
<reference evidence="2" key="4">
    <citation type="submission" date="2025-09" db="UniProtKB">
        <authorList>
            <consortium name="Ensembl"/>
        </authorList>
    </citation>
    <scope>IDENTIFICATION</scope>
</reference>
<dbReference type="SUPFAM" id="SSF51735">
    <property type="entry name" value="NAD(P)-binding Rossmann-fold domains"/>
    <property type="match status" value="1"/>
</dbReference>
<dbReference type="InterPro" id="IPR002347">
    <property type="entry name" value="SDR_fam"/>
</dbReference>
<reference evidence="2" key="3">
    <citation type="submission" date="2025-08" db="UniProtKB">
        <authorList>
            <consortium name="Ensembl"/>
        </authorList>
    </citation>
    <scope>IDENTIFICATION</scope>
</reference>
<dbReference type="InParanoid" id="L7N0R4"/>